<name>A0A7M1RZ41_9CAUD</name>
<reference evidence="2 3" key="1">
    <citation type="submission" date="2020-07" db="EMBL/GenBank/DDBJ databases">
        <title>Taxonomic proposal: Crassvirales, a new order of highly abundant and diverse bacterial viruses.</title>
        <authorList>
            <person name="Shkoporov A.N."/>
            <person name="Stockdale S.R."/>
            <person name="Guerin E."/>
            <person name="Ross R.P."/>
            <person name="Hill C."/>
        </authorList>
    </citation>
    <scope>NUCLEOTIDE SEQUENCE [LARGE SCALE GENOMIC DNA]</scope>
</reference>
<dbReference type="GO" id="GO:0004527">
    <property type="term" value="F:exonuclease activity"/>
    <property type="evidence" value="ECO:0007669"/>
    <property type="project" value="UniProtKB-KW"/>
</dbReference>
<dbReference type="GeneID" id="65129692"/>
<keyword evidence="2" id="KW-0378">Hydrolase</keyword>
<evidence type="ECO:0000313" key="3">
    <source>
        <dbReference type="Proteomes" id="UP000594132"/>
    </source>
</evidence>
<accession>A0A7M1RZ41</accession>
<keyword evidence="3" id="KW-1185">Reference proteome</keyword>
<proteinExistence type="predicted"/>
<dbReference type="InterPro" id="IPR024432">
    <property type="entry name" value="Put_RecE_PDDEXK-like_dom"/>
</dbReference>
<dbReference type="Gene3D" id="3.90.320.10">
    <property type="match status" value="1"/>
</dbReference>
<evidence type="ECO:0000313" key="2">
    <source>
        <dbReference type="EMBL" id="QOR59171.1"/>
    </source>
</evidence>
<dbReference type="InterPro" id="IPR011604">
    <property type="entry name" value="PDDEXK-like_dom_sf"/>
</dbReference>
<dbReference type="Proteomes" id="UP000594132">
    <property type="component" value="Segment"/>
</dbReference>
<dbReference type="Pfam" id="PF12684">
    <property type="entry name" value="DUF3799"/>
    <property type="match status" value="1"/>
</dbReference>
<organism evidence="2 3">
    <name type="scientific">uncultured phage cr111_1</name>
    <dbReference type="NCBI Taxonomy" id="2772071"/>
    <lineage>
        <taxon>Viruses</taxon>
        <taxon>Duplodnaviria</taxon>
        <taxon>Heunggongvirae</taxon>
        <taxon>Uroviricota</taxon>
        <taxon>Caudoviricetes</taxon>
        <taxon>Crassvirales</taxon>
        <taxon>Steigviridae</taxon>
        <taxon>Asinivirinae</taxon>
        <taxon>Lahndsivirus</taxon>
        <taxon>Lahndsivirus rarus</taxon>
    </lineage>
</organism>
<evidence type="ECO:0000259" key="1">
    <source>
        <dbReference type="Pfam" id="PF12684"/>
    </source>
</evidence>
<dbReference type="KEGG" id="vg:65129692"/>
<keyword evidence="2" id="KW-0540">Nuclease</keyword>
<dbReference type="RefSeq" id="YP_010111329.1">
    <property type="nucleotide sequence ID" value="NC_055880.1"/>
</dbReference>
<keyword evidence="2" id="KW-0269">Exonuclease</keyword>
<protein>
    <submittedName>
        <fullName evidence="2">PD-(D/E)XK superfamily exonuclease</fullName>
    </submittedName>
</protein>
<dbReference type="EMBL" id="MT774387">
    <property type="protein sequence ID" value="QOR59171.1"/>
    <property type="molecule type" value="Genomic_DNA"/>
</dbReference>
<sequence>MKSIKEIAWNVTEEEYRADPAISYSTLSTFARESQKVIPHLHDKKDAEALRFGSLVDCLMTEPETLEERFFIVDFPSTSDKIEAICKKAFDQENPARSLELVKESILLEAMQEVGYYPNWKDETRLRDVISKGKEFYGLLFLAGDKTIMSTEDYKRAQACVEALRTNPFTKKIFFVNPFEPEVEKIYQLKFRTEEIAECAVRCMMDFCIVDHANKTIRPIDLKTTGKDEEKFEESFLQWLYMLQGTLYAQILQDLISKDNYFKDFTVLPYQFIVINRFNQTPLIWEFEDIFWEGDFIDEKTGDTFKGWRKLLHELLWHIETKQYDYSFESYQANGIRKIKRLKRAGN</sequence>
<feature type="domain" description="Putative exodeoxyribonuclease 8 PDDEXK-like" evidence="1">
    <location>
        <begin position="40"/>
        <end position="258"/>
    </location>
</feature>